<dbReference type="EMBL" id="JBBNAG010000016">
    <property type="protein sequence ID" value="KAK9081102.1"/>
    <property type="molecule type" value="Genomic_DNA"/>
</dbReference>
<evidence type="ECO:0000256" key="1">
    <source>
        <dbReference type="SAM" id="MobiDB-lite"/>
    </source>
</evidence>
<organism evidence="2 3">
    <name type="scientific">Stephania cephalantha</name>
    <dbReference type="NCBI Taxonomy" id="152367"/>
    <lineage>
        <taxon>Eukaryota</taxon>
        <taxon>Viridiplantae</taxon>
        <taxon>Streptophyta</taxon>
        <taxon>Embryophyta</taxon>
        <taxon>Tracheophyta</taxon>
        <taxon>Spermatophyta</taxon>
        <taxon>Magnoliopsida</taxon>
        <taxon>Ranunculales</taxon>
        <taxon>Menispermaceae</taxon>
        <taxon>Menispermoideae</taxon>
        <taxon>Cissampelideae</taxon>
        <taxon>Stephania</taxon>
    </lineage>
</organism>
<accession>A0AAP0HDZ6</accession>
<sequence length="204" mass="22762">MSEARDTPPAQASKLCDCDWQGKPLGTSKVDMYMPPQASKLSDCEFIYIFYVPPICACEHALRTTHMGIVLSPPNVDTYLEKSRTSKCRSRLDLRTRHPTPKSLHRDVAISTKSRIRPATTRHRAPWPRRRRARAAARAARPAAPALPPAASTTTRDRWPPSHLVSVASPCSRAPSLPIRTFLSRRRSLSRAPLSASPLRPPTR</sequence>
<keyword evidence="3" id="KW-1185">Reference proteome</keyword>
<gene>
    <name evidence="2" type="ORF">Scep_031077</name>
</gene>
<reference evidence="2 3" key="1">
    <citation type="submission" date="2024-01" db="EMBL/GenBank/DDBJ databases">
        <title>Genome assemblies of Stephania.</title>
        <authorList>
            <person name="Yang L."/>
        </authorList>
    </citation>
    <scope>NUCLEOTIDE SEQUENCE [LARGE SCALE GENOMIC DNA]</scope>
    <source>
        <strain evidence="2">JXDWG</strain>
        <tissue evidence="2">Leaf</tissue>
    </source>
</reference>
<comment type="caution">
    <text evidence="2">The sequence shown here is derived from an EMBL/GenBank/DDBJ whole genome shotgun (WGS) entry which is preliminary data.</text>
</comment>
<feature type="compositionally biased region" description="Basic residues" evidence="1">
    <location>
        <begin position="114"/>
        <end position="135"/>
    </location>
</feature>
<dbReference type="AlphaFoldDB" id="A0AAP0HDZ6"/>
<feature type="compositionally biased region" description="Low complexity" evidence="1">
    <location>
        <begin position="136"/>
        <end position="154"/>
    </location>
</feature>
<protein>
    <submittedName>
        <fullName evidence="2">Uncharacterized protein</fullName>
    </submittedName>
</protein>
<evidence type="ECO:0000313" key="2">
    <source>
        <dbReference type="EMBL" id="KAK9081102.1"/>
    </source>
</evidence>
<feature type="region of interest" description="Disordered" evidence="1">
    <location>
        <begin position="111"/>
        <end position="167"/>
    </location>
</feature>
<evidence type="ECO:0000313" key="3">
    <source>
        <dbReference type="Proteomes" id="UP001419268"/>
    </source>
</evidence>
<name>A0AAP0HDZ6_9MAGN</name>
<proteinExistence type="predicted"/>
<dbReference type="Proteomes" id="UP001419268">
    <property type="component" value="Unassembled WGS sequence"/>
</dbReference>